<dbReference type="WBParaSite" id="EVEC_0000135201-mRNA-1">
    <property type="protein sequence ID" value="EVEC_0000135201-mRNA-1"/>
    <property type="gene ID" value="EVEC_0000135201"/>
</dbReference>
<dbReference type="Pfam" id="PF07539">
    <property type="entry name" value="UTP20_N"/>
    <property type="match status" value="1"/>
</dbReference>
<dbReference type="SUPFAM" id="SSF48371">
    <property type="entry name" value="ARM repeat"/>
    <property type="match status" value="1"/>
</dbReference>
<evidence type="ECO:0000313" key="3">
    <source>
        <dbReference type="EMBL" id="VDD85917.1"/>
    </source>
</evidence>
<dbReference type="InterPro" id="IPR052575">
    <property type="entry name" value="SSU_processome_comp_20"/>
</dbReference>
<evidence type="ECO:0000313" key="5">
    <source>
        <dbReference type="WBParaSite" id="EVEC_0000135201-mRNA-1"/>
    </source>
</evidence>
<gene>
    <name evidence="3" type="ORF">EVEC_LOCUS1060</name>
</gene>
<dbReference type="GO" id="GO:0032040">
    <property type="term" value="C:small-subunit processome"/>
    <property type="evidence" value="ECO:0007669"/>
    <property type="project" value="TreeGrafter"/>
</dbReference>
<dbReference type="GO" id="GO:0030686">
    <property type="term" value="C:90S preribosome"/>
    <property type="evidence" value="ECO:0007669"/>
    <property type="project" value="TreeGrafter"/>
</dbReference>
<dbReference type="STRING" id="51028.A0A0N4UV95"/>
<keyword evidence="4" id="KW-1185">Reference proteome</keyword>
<name>A0A0N4UV95_ENTVE</name>
<evidence type="ECO:0000313" key="4">
    <source>
        <dbReference type="Proteomes" id="UP000274131"/>
    </source>
</evidence>
<reference evidence="5" key="1">
    <citation type="submission" date="2016-04" db="UniProtKB">
        <authorList>
            <consortium name="WormBaseParasite"/>
        </authorList>
    </citation>
    <scope>IDENTIFICATION</scope>
</reference>
<organism evidence="5">
    <name type="scientific">Enterobius vermicularis</name>
    <name type="common">Human pinworm</name>
    <dbReference type="NCBI Taxonomy" id="51028"/>
    <lineage>
        <taxon>Eukaryota</taxon>
        <taxon>Metazoa</taxon>
        <taxon>Ecdysozoa</taxon>
        <taxon>Nematoda</taxon>
        <taxon>Chromadorea</taxon>
        <taxon>Rhabditida</taxon>
        <taxon>Spirurina</taxon>
        <taxon>Oxyuridomorpha</taxon>
        <taxon>Oxyuroidea</taxon>
        <taxon>Oxyuridae</taxon>
        <taxon>Enterobius</taxon>
    </lineage>
</organism>
<dbReference type="PANTHER" id="PTHR17695:SF11">
    <property type="entry name" value="SMALL SUBUNIT PROCESSOME COMPONENT 20 HOMOLOG"/>
    <property type="match status" value="1"/>
</dbReference>
<accession>A0A0N4UV95</accession>
<sequence>MVKRKSTAQHPFKFISFAEQLSKINIDITRWKTALPTTTEDKETFFHDALARGAESDFGSYFKAFLDDLPLMEGELRTYAQLLFHQKLVFNTLLKHLLIKGNTSLPTLLEITLAFVRDLREDMGPYLWDLFRTVIDVVENCEENVEVLESAFRALAIIFKLHWRIIVKKLRRTFIRFQSLFSSSRSYIRRFAAEAFAFLLRKSSVIGKVVTFLTETVQKVFTEIIDASLEFSDQPTLETATVILEGTVALCIAFTKKDYILPLTDIILVGQKNVIFVPHNFLRLLSGDIVTGEWKPHPLTLKLISESIKRSCGAAEDRSQAVSLMESVVKQAEATDVAVMCQFFSDLVDLSIFDIFLMPSIGKFYSKVLSNSSHCGVLEILKFYALLCAERRRINVDEGERVLFFDVSDHLAVRECVLDIIRNKNSENREQDVLLLYGCSVYPWLWRGVETVEALDDVMVIFNDAISGKYGILSSYLSVLSANAVFLTGKDYFANVNVDDLLNFLKYANCKEAALKVLNMILPYTHTFLYKDHMALSLKVARELLPFFSNHKSSIRQLALRCLNHFDFPLPLAENEDKGKADCFLKILLEVERTELTIESYRNRLMLLRKLSYGAHKKYIPENFDSALETILLRVVIAQLYERFTIYWDQLFEIIESYARGFSTEVFWPVFYEFITNASSHINAVSKENAEFDEDLDILCGISGHHTPDYVTFRLQLFRMLDRIPDVAEQKSCDLSPLLLNLFRNEYENPSRQNIQQQNILFTDEVLLENCEDSSASDEEEKKSELTSGKDEVGEQLVKRRKLMQNSEIRLGFEAASALTLSKKEIKKTIITLLEVFSKFKSPRKIYMAKEIRSLYDELLLIGDPEAQKAVLTCLFGYHYNYLNPYRTNFEKLIDERTFLNELVLFGVDPQCTTVAAEHRDQTIAILMRVLYGKLNTHVPKGEVARKAAVYRFLAGCSSNELGVFLSILFLPLIEYTNGKFEIDLIRREDLLFPFLFCNFILIQNIVGQAEFIRLHAS</sequence>
<evidence type="ECO:0000259" key="2">
    <source>
        <dbReference type="Pfam" id="PF07539"/>
    </source>
</evidence>
<reference evidence="3 4" key="2">
    <citation type="submission" date="2018-10" db="EMBL/GenBank/DDBJ databases">
        <authorList>
            <consortium name="Pathogen Informatics"/>
        </authorList>
    </citation>
    <scope>NUCLEOTIDE SEQUENCE [LARGE SCALE GENOMIC DNA]</scope>
</reference>
<dbReference type="AlphaFoldDB" id="A0A0N4UV95"/>
<feature type="region of interest" description="Disordered" evidence="1">
    <location>
        <begin position="773"/>
        <end position="792"/>
    </location>
</feature>
<feature type="domain" description="U3 small nucleolar RNA-associated protein 20 N-terminal" evidence="2">
    <location>
        <begin position="826"/>
        <end position="976"/>
    </location>
</feature>
<dbReference type="Proteomes" id="UP000274131">
    <property type="component" value="Unassembled WGS sequence"/>
</dbReference>
<feature type="compositionally biased region" description="Basic and acidic residues" evidence="1">
    <location>
        <begin position="780"/>
        <end position="792"/>
    </location>
</feature>
<evidence type="ECO:0000256" key="1">
    <source>
        <dbReference type="SAM" id="MobiDB-lite"/>
    </source>
</evidence>
<protein>
    <submittedName>
        <fullName evidence="5">DRIM domain-containing protein</fullName>
    </submittedName>
</protein>
<dbReference type="EMBL" id="UXUI01007163">
    <property type="protein sequence ID" value="VDD85917.1"/>
    <property type="molecule type" value="Genomic_DNA"/>
</dbReference>
<dbReference type="PANTHER" id="PTHR17695">
    <property type="entry name" value="SMALL SUBUNIT PROCESSOME COMPONENT 20 HOMOLOG"/>
    <property type="match status" value="1"/>
</dbReference>
<proteinExistence type="predicted"/>
<dbReference type="InterPro" id="IPR016024">
    <property type="entry name" value="ARM-type_fold"/>
</dbReference>
<dbReference type="InterPro" id="IPR011430">
    <property type="entry name" value="UTP20_N"/>
</dbReference>
<dbReference type="OrthoDB" id="360653at2759"/>